<dbReference type="InterPro" id="IPR012932">
    <property type="entry name" value="VKOR"/>
</dbReference>
<accession>A0AAV7J3Q2</accession>
<dbReference type="GO" id="GO:0047057">
    <property type="term" value="F:vitamin-K-epoxide reductase (warfarin-sensitive) activity"/>
    <property type="evidence" value="ECO:0007669"/>
    <property type="project" value="UniProtKB-EC"/>
</dbReference>
<evidence type="ECO:0000256" key="4">
    <source>
        <dbReference type="ARBA" id="ARBA00022692"/>
    </source>
</evidence>
<evidence type="ECO:0000256" key="1">
    <source>
        <dbReference type="ARBA" id="ARBA00004477"/>
    </source>
</evidence>
<dbReference type="EC" id="1.17.4.4" evidence="3"/>
<evidence type="ECO:0000256" key="6">
    <source>
        <dbReference type="ARBA" id="ARBA00022824"/>
    </source>
</evidence>
<dbReference type="Proteomes" id="UP000826195">
    <property type="component" value="Unassembled WGS sequence"/>
</dbReference>
<organism evidence="14 15">
    <name type="scientific">Cotesia glomerata</name>
    <name type="common">Lepidopteran parasitic wasp</name>
    <name type="synonym">Apanteles glomeratus</name>
    <dbReference type="NCBI Taxonomy" id="32391"/>
    <lineage>
        <taxon>Eukaryota</taxon>
        <taxon>Metazoa</taxon>
        <taxon>Ecdysozoa</taxon>
        <taxon>Arthropoda</taxon>
        <taxon>Hexapoda</taxon>
        <taxon>Insecta</taxon>
        <taxon>Pterygota</taxon>
        <taxon>Neoptera</taxon>
        <taxon>Endopterygota</taxon>
        <taxon>Hymenoptera</taxon>
        <taxon>Apocrita</taxon>
        <taxon>Ichneumonoidea</taxon>
        <taxon>Braconidae</taxon>
        <taxon>Microgastrinae</taxon>
        <taxon>Cotesia</taxon>
    </lineage>
</organism>
<dbReference type="EMBL" id="JAHXZJ010000001">
    <property type="protein sequence ID" value="KAH0567530.1"/>
    <property type="molecule type" value="Genomic_DNA"/>
</dbReference>
<name>A0AAV7J3Q2_COTGL</name>
<dbReference type="PANTHER" id="PTHR14519">
    <property type="entry name" value="VITAMIN K EPOXIDE REDUCTASE COMPLEX, SUBUNIT 1"/>
    <property type="match status" value="1"/>
</dbReference>
<dbReference type="Pfam" id="PF07884">
    <property type="entry name" value="VKOR"/>
    <property type="match status" value="1"/>
</dbReference>
<evidence type="ECO:0000313" key="15">
    <source>
        <dbReference type="Proteomes" id="UP000826195"/>
    </source>
</evidence>
<dbReference type="AlphaFoldDB" id="A0AAV7J3Q2"/>
<feature type="transmembrane region" description="Helical" evidence="12">
    <location>
        <begin position="86"/>
        <end position="105"/>
    </location>
</feature>
<evidence type="ECO:0000256" key="2">
    <source>
        <dbReference type="ARBA" id="ARBA00006214"/>
    </source>
</evidence>
<feature type="transmembrane region" description="Helical" evidence="12">
    <location>
        <begin position="112"/>
        <end position="135"/>
    </location>
</feature>
<keyword evidence="5" id="KW-0874">Quinone</keyword>
<comment type="subcellular location">
    <subcellularLocation>
        <location evidence="1">Endoplasmic reticulum membrane</location>
        <topology evidence="1">Multi-pass membrane protein</topology>
    </subcellularLocation>
</comment>
<evidence type="ECO:0000259" key="13">
    <source>
        <dbReference type="SMART" id="SM00756"/>
    </source>
</evidence>
<protein>
    <recommendedName>
        <fullName evidence="3">vitamin-K-epoxide reductase (warfarin-sensitive)</fullName>
        <ecNumber evidence="3">1.17.4.4</ecNumber>
    </recommendedName>
</protein>
<keyword evidence="9 12" id="KW-0472">Membrane</keyword>
<dbReference type="PANTHER" id="PTHR14519:SF8">
    <property type="entry name" value="VITAMIN K EPOXIDE REDUCTASE COMPLEX SUBUNIT 1"/>
    <property type="match status" value="1"/>
</dbReference>
<dbReference type="GO" id="GO:0005789">
    <property type="term" value="C:endoplasmic reticulum membrane"/>
    <property type="evidence" value="ECO:0007669"/>
    <property type="project" value="UniProtKB-SubCell"/>
</dbReference>
<evidence type="ECO:0000256" key="11">
    <source>
        <dbReference type="ARBA" id="ARBA00023284"/>
    </source>
</evidence>
<evidence type="ECO:0000256" key="3">
    <source>
        <dbReference type="ARBA" id="ARBA00012278"/>
    </source>
</evidence>
<evidence type="ECO:0000256" key="8">
    <source>
        <dbReference type="ARBA" id="ARBA00023002"/>
    </source>
</evidence>
<feature type="transmembrane region" description="Helical" evidence="12">
    <location>
        <begin position="23"/>
        <end position="43"/>
    </location>
</feature>
<keyword evidence="6" id="KW-0256">Endoplasmic reticulum</keyword>
<evidence type="ECO:0000256" key="5">
    <source>
        <dbReference type="ARBA" id="ARBA00022719"/>
    </source>
</evidence>
<gene>
    <name evidence="14" type="ORF">KQX54_010600</name>
</gene>
<evidence type="ECO:0000256" key="9">
    <source>
        <dbReference type="ARBA" id="ARBA00023136"/>
    </source>
</evidence>
<reference evidence="14 15" key="1">
    <citation type="journal article" date="2021" name="J. Hered.">
        <title>A chromosome-level genome assembly of the parasitoid wasp, Cotesia glomerata (Hymenoptera: Braconidae).</title>
        <authorList>
            <person name="Pinto B.J."/>
            <person name="Weis J.J."/>
            <person name="Gamble T."/>
            <person name="Ode P.J."/>
            <person name="Paul R."/>
            <person name="Zaspel J.M."/>
        </authorList>
    </citation>
    <scope>NUCLEOTIDE SEQUENCE [LARGE SCALE GENOMIC DNA]</scope>
    <source>
        <strain evidence="14">CgM1</strain>
    </source>
</reference>
<keyword evidence="11" id="KW-0676">Redox-active center</keyword>
<proteinExistence type="inferred from homology"/>
<dbReference type="CDD" id="cd12917">
    <property type="entry name" value="VKOR_euk"/>
    <property type="match status" value="1"/>
</dbReference>
<keyword evidence="15" id="KW-1185">Reference proteome</keyword>
<evidence type="ECO:0000256" key="10">
    <source>
        <dbReference type="ARBA" id="ARBA00023157"/>
    </source>
</evidence>
<evidence type="ECO:0000256" key="12">
    <source>
        <dbReference type="SAM" id="Phobius"/>
    </source>
</evidence>
<dbReference type="GO" id="GO:0048038">
    <property type="term" value="F:quinone binding"/>
    <property type="evidence" value="ECO:0007669"/>
    <property type="project" value="UniProtKB-KW"/>
</dbReference>
<comment type="similarity">
    <text evidence="2">Belongs to the VKOR family.</text>
</comment>
<keyword evidence="10" id="KW-1015">Disulfide bond</keyword>
<keyword evidence="4 12" id="KW-0812">Transmembrane</keyword>
<dbReference type="Gene3D" id="1.20.1440.130">
    <property type="entry name" value="VKOR domain"/>
    <property type="match status" value="1"/>
</dbReference>
<sequence length="190" mass="21291">MTTSNSVAARQSLINISKKLDKVNAGIITSCIVGMSLSYYAYIVETTKEKDHNYMAMCDISERVSCTKAFMSEYGKGFGLIPKSSIFYLPNSIYGLVFYGIVFALNIFNKYGLAVITIVLTASSNLSSIYLAWILWKLNDICIICISTYIVNLILVILSYNKLSYIRQQLSVTVGPKTTGYKTTHKKKRH</sequence>
<dbReference type="InterPro" id="IPR042406">
    <property type="entry name" value="VKORC1/VKORC1L1"/>
</dbReference>
<evidence type="ECO:0000313" key="14">
    <source>
        <dbReference type="EMBL" id="KAH0567530.1"/>
    </source>
</evidence>
<keyword evidence="8" id="KW-0560">Oxidoreductase</keyword>
<comment type="caution">
    <text evidence="14">The sequence shown here is derived from an EMBL/GenBank/DDBJ whole genome shotgun (WGS) entry which is preliminary data.</text>
</comment>
<dbReference type="GO" id="GO:0042373">
    <property type="term" value="P:vitamin K metabolic process"/>
    <property type="evidence" value="ECO:0007669"/>
    <property type="project" value="InterPro"/>
</dbReference>
<keyword evidence="7 12" id="KW-1133">Transmembrane helix</keyword>
<feature type="transmembrane region" description="Helical" evidence="12">
    <location>
        <begin position="141"/>
        <end position="160"/>
    </location>
</feature>
<dbReference type="SMART" id="SM00756">
    <property type="entry name" value="VKc"/>
    <property type="match status" value="1"/>
</dbReference>
<dbReference type="InterPro" id="IPR038354">
    <property type="entry name" value="VKOR_sf"/>
</dbReference>
<feature type="domain" description="Vitamin K epoxide reductase" evidence="13">
    <location>
        <begin position="20"/>
        <end position="163"/>
    </location>
</feature>
<evidence type="ECO:0000256" key="7">
    <source>
        <dbReference type="ARBA" id="ARBA00022989"/>
    </source>
</evidence>